<evidence type="ECO:0000313" key="1">
    <source>
        <dbReference type="EMBL" id="CAA0838239.1"/>
    </source>
</evidence>
<sequence length="141" mass="16418">MAADGACYFCGQPESMLHVLRDCSHARQIWDLLVPTQQHGEFFSQELCGWLWSNLLGSPLDDLEEWTTTFSIACWRIWAWRNKMVFTNKVVPLEAKIRDIRSRVQRYREAAACEGVLGVRDRHYESIMDFSILMVKRCVSS</sequence>
<name>A0A9N7NUF5_STRHE</name>
<proteinExistence type="predicted"/>
<dbReference type="AlphaFoldDB" id="A0A9N7NUF5"/>
<reference evidence="1" key="1">
    <citation type="submission" date="2019-12" db="EMBL/GenBank/DDBJ databases">
        <authorList>
            <person name="Scholes J."/>
        </authorList>
    </citation>
    <scope>NUCLEOTIDE SEQUENCE</scope>
</reference>
<organism evidence="1 2">
    <name type="scientific">Striga hermonthica</name>
    <name type="common">Purple witchweed</name>
    <name type="synonym">Buchnera hermonthica</name>
    <dbReference type="NCBI Taxonomy" id="68872"/>
    <lineage>
        <taxon>Eukaryota</taxon>
        <taxon>Viridiplantae</taxon>
        <taxon>Streptophyta</taxon>
        <taxon>Embryophyta</taxon>
        <taxon>Tracheophyta</taxon>
        <taxon>Spermatophyta</taxon>
        <taxon>Magnoliopsida</taxon>
        <taxon>eudicotyledons</taxon>
        <taxon>Gunneridae</taxon>
        <taxon>Pentapetalae</taxon>
        <taxon>asterids</taxon>
        <taxon>lamiids</taxon>
        <taxon>Lamiales</taxon>
        <taxon>Orobanchaceae</taxon>
        <taxon>Buchnereae</taxon>
        <taxon>Striga</taxon>
    </lineage>
</organism>
<dbReference type="OrthoDB" id="1436790at2759"/>
<accession>A0A9N7NUF5</accession>
<comment type="caution">
    <text evidence="1">The sequence shown here is derived from an EMBL/GenBank/DDBJ whole genome shotgun (WGS) entry which is preliminary data.</text>
</comment>
<dbReference type="GO" id="GO:0016740">
    <property type="term" value="F:transferase activity"/>
    <property type="evidence" value="ECO:0007669"/>
    <property type="project" value="UniProtKB-KW"/>
</dbReference>
<keyword evidence="2" id="KW-1185">Reference proteome</keyword>
<keyword evidence="1" id="KW-0808">Transferase</keyword>
<gene>
    <name evidence="1" type="ORF">SHERM_04847</name>
</gene>
<protein>
    <submittedName>
        <fullName evidence="1">Polynucleotidyl transferase- ribonuclease H-like superfamily protein</fullName>
    </submittedName>
</protein>
<dbReference type="EMBL" id="CACSLK010030875">
    <property type="protein sequence ID" value="CAA0838239.1"/>
    <property type="molecule type" value="Genomic_DNA"/>
</dbReference>
<dbReference type="Proteomes" id="UP001153555">
    <property type="component" value="Unassembled WGS sequence"/>
</dbReference>
<evidence type="ECO:0000313" key="2">
    <source>
        <dbReference type="Proteomes" id="UP001153555"/>
    </source>
</evidence>